<dbReference type="Proteomes" id="UP001336314">
    <property type="component" value="Unassembled WGS sequence"/>
</dbReference>
<dbReference type="InterPro" id="IPR038592">
    <property type="entry name" value="CheD-like_sf"/>
</dbReference>
<dbReference type="InterPro" id="IPR011324">
    <property type="entry name" value="Cytotoxic_necrot_fac-like_cat"/>
</dbReference>
<dbReference type="CDD" id="cd16352">
    <property type="entry name" value="CheD"/>
    <property type="match status" value="1"/>
</dbReference>
<keyword evidence="5" id="KW-1185">Reference proteome</keyword>
<comment type="catalytic activity">
    <reaction evidence="3">
        <text>L-glutaminyl-[protein] + H2O = L-glutamyl-[protein] + NH4(+)</text>
        <dbReference type="Rhea" id="RHEA:16441"/>
        <dbReference type="Rhea" id="RHEA-COMP:10207"/>
        <dbReference type="Rhea" id="RHEA-COMP:10208"/>
        <dbReference type="ChEBI" id="CHEBI:15377"/>
        <dbReference type="ChEBI" id="CHEBI:28938"/>
        <dbReference type="ChEBI" id="CHEBI:29973"/>
        <dbReference type="ChEBI" id="CHEBI:30011"/>
        <dbReference type="EC" id="3.5.1.44"/>
    </reaction>
</comment>
<dbReference type="PANTHER" id="PTHR35147">
    <property type="entry name" value="CHEMORECEPTOR GLUTAMINE DEAMIDASE CHED-RELATED"/>
    <property type="match status" value="1"/>
</dbReference>
<dbReference type="HAMAP" id="MF_01440">
    <property type="entry name" value="CheD"/>
    <property type="match status" value="1"/>
</dbReference>
<evidence type="ECO:0000256" key="1">
    <source>
        <dbReference type="ARBA" id="ARBA00022500"/>
    </source>
</evidence>
<proteinExistence type="inferred from homology"/>
<comment type="function">
    <text evidence="3">Probably deamidates glutamine residues to glutamate on methyl-accepting chemotaxis receptors (MCPs), playing an important role in chemotaxis.</text>
</comment>
<name>A0ABU7J7B4_9GAMM</name>
<reference evidence="4 5" key="1">
    <citation type="submission" date="2023-07" db="EMBL/GenBank/DDBJ databases">
        <title>Alkalimonas sp., MEB108 novel, alkaliphilic bacterium isolated from Lonar Lake, India.</title>
        <authorList>
            <person name="Joshi A."/>
            <person name="Thite S."/>
        </authorList>
    </citation>
    <scope>NUCLEOTIDE SEQUENCE [LARGE SCALE GENOMIC DNA]</scope>
    <source>
        <strain evidence="4 5">MEB108</strain>
    </source>
</reference>
<comment type="caution">
    <text evidence="4">The sequence shown here is derived from an EMBL/GenBank/DDBJ whole genome shotgun (WGS) entry which is preliminary data.</text>
</comment>
<evidence type="ECO:0000313" key="5">
    <source>
        <dbReference type="Proteomes" id="UP001336314"/>
    </source>
</evidence>
<dbReference type="EC" id="3.5.1.44" evidence="3"/>
<accession>A0ABU7J7B4</accession>
<evidence type="ECO:0000313" key="4">
    <source>
        <dbReference type="EMBL" id="MEE2002299.1"/>
    </source>
</evidence>
<dbReference type="InterPro" id="IPR005659">
    <property type="entry name" value="Chemorcpt_Glu_NH3ase_CheD"/>
</dbReference>
<evidence type="ECO:0000256" key="3">
    <source>
        <dbReference type="HAMAP-Rule" id="MF_01440"/>
    </source>
</evidence>
<dbReference type="RefSeq" id="WP_330129368.1">
    <property type="nucleotide sequence ID" value="NZ_JAUHLI010000012.1"/>
</dbReference>
<keyword evidence="1 3" id="KW-0145">Chemotaxis</keyword>
<protein>
    <recommendedName>
        <fullName evidence="3">Probable chemoreceptor glutamine deamidase CheD</fullName>
        <ecNumber evidence="3">3.5.1.44</ecNumber>
    </recommendedName>
</protein>
<evidence type="ECO:0000256" key="2">
    <source>
        <dbReference type="ARBA" id="ARBA00022801"/>
    </source>
</evidence>
<dbReference type="PANTHER" id="PTHR35147:SF3">
    <property type="entry name" value="CHEMORECEPTOR GLUTAMINE DEAMIDASE CHED 1-RELATED"/>
    <property type="match status" value="1"/>
</dbReference>
<gene>
    <name evidence="3" type="primary">cheD</name>
    <name evidence="4" type="ORF">QWY20_12625</name>
</gene>
<comment type="similarity">
    <text evidence="3">Belongs to the CheD family.</text>
</comment>
<dbReference type="Pfam" id="PF03975">
    <property type="entry name" value="CheD"/>
    <property type="match status" value="1"/>
</dbReference>
<organism evidence="4 5">
    <name type="scientific">Alkalimonas cellulosilytica</name>
    <dbReference type="NCBI Taxonomy" id="3058395"/>
    <lineage>
        <taxon>Bacteria</taxon>
        <taxon>Pseudomonadati</taxon>
        <taxon>Pseudomonadota</taxon>
        <taxon>Gammaproteobacteria</taxon>
        <taxon>Alkalimonas</taxon>
    </lineage>
</organism>
<sequence>MANTDIFLKPGDWFFGKTQGTATTILGSCVSLVLWQPERKLIGISHALLPHRPSATSTTGLSARFADEVVLLLSREITKHQLKPMDFQAKLFGGGDMFCFERMHDPVGEKNIRAFSRMLNELDVDIVQSDLGGQLYRKLTICMATGQVEVKCSPVNCFELVAAAEKTHGVPH</sequence>
<dbReference type="EMBL" id="JAUHLI010000012">
    <property type="protein sequence ID" value="MEE2002299.1"/>
    <property type="molecule type" value="Genomic_DNA"/>
</dbReference>
<keyword evidence="2 3" id="KW-0378">Hydrolase</keyword>
<dbReference type="Gene3D" id="3.30.1330.200">
    <property type="match status" value="1"/>
</dbReference>
<dbReference type="SUPFAM" id="SSF64438">
    <property type="entry name" value="CNF1/YfiH-like putative cysteine hydrolases"/>
    <property type="match status" value="1"/>
</dbReference>